<accession>A0A4P6UXL4</accession>
<evidence type="ECO:0000313" key="5">
    <source>
        <dbReference type="Proteomes" id="UP000291151"/>
    </source>
</evidence>
<keyword evidence="5" id="KW-1185">Reference proteome</keyword>
<organism evidence="4 5">
    <name type="scientific">Ureibacillus thermophilus</name>
    <dbReference type="NCBI Taxonomy" id="367743"/>
    <lineage>
        <taxon>Bacteria</taxon>
        <taxon>Bacillati</taxon>
        <taxon>Bacillota</taxon>
        <taxon>Bacilli</taxon>
        <taxon>Bacillales</taxon>
        <taxon>Caryophanaceae</taxon>
        <taxon>Ureibacillus</taxon>
    </lineage>
</organism>
<dbReference type="PANTHER" id="PTHR42994">
    <property type="entry name" value="PEPTIDASE T"/>
    <property type="match status" value="1"/>
</dbReference>
<dbReference type="PANTHER" id="PTHR42994:SF2">
    <property type="entry name" value="PEPTIDASE"/>
    <property type="match status" value="1"/>
</dbReference>
<evidence type="ECO:0000256" key="3">
    <source>
        <dbReference type="ARBA" id="ARBA00022801"/>
    </source>
</evidence>
<dbReference type="AlphaFoldDB" id="A0A4P6UXL4"/>
<dbReference type="KEGG" id="uth:DKZ56_14520"/>
<sequence>MKTWNQLFTRSGWILEEQGKNTFDCKKETEENLQFLQACLEKADVQYVLKNRELMIVQELMDESNWIRAVEKAAKERRDPSYYFNPEYDELEICHLDLYMMGTVRQLNRLGFSTTLSCDGHDRRFPIICLMKDIDIDLLTSILRLFGIPRVSYYEMRNHYKLSLRIKRSQLLDLAEQLSNLHSEWLEQGIEYIERQLLNQEIEQCLSIPGSSGEEDVIRKVVREKMKPYVDYISVDHYGNLLAEKTYGNGNGPTILLNAHLDTVCEIEPGRTIQKNGTIWTSSEGILGADDRAGVALIVMIAKHLNQSDFCGKVKFIFTVEEEIGLVGARHVDEYFLWGVDAAIVLDRRGNSDIVTSSGGIIPFCNSQYGLFFEQVTKEIGLVGWACREGGSSDTVVWASHGIESVNLSVGYGNEHTAKEFLDVQATYQTYILLKRIFQKGRELRRTLRNISTMRCAQ</sequence>
<dbReference type="InterPro" id="IPR008007">
    <property type="entry name" value="Peptidase_M42"/>
</dbReference>
<protein>
    <submittedName>
        <fullName evidence="4">M20/M25/M40 family metallo-hydrolase</fullName>
    </submittedName>
</protein>
<dbReference type="EMBL" id="CP036528">
    <property type="protein sequence ID" value="QBK27231.1"/>
    <property type="molecule type" value="Genomic_DNA"/>
</dbReference>
<evidence type="ECO:0000256" key="1">
    <source>
        <dbReference type="ARBA" id="ARBA00001947"/>
    </source>
</evidence>
<dbReference type="SUPFAM" id="SSF53187">
    <property type="entry name" value="Zn-dependent exopeptidases"/>
    <property type="match status" value="1"/>
</dbReference>
<reference evidence="4 5" key="1">
    <citation type="submission" date="2019-02" db="EMBL/GenBank/DDBJ databases">
        <title>Ureibacillus thermophilus.</title>
        <authorList>
            <person name="Sunny J.S."/>
            <person name="Natarajan A."/>
            <person name="Saleena L.M."/>
        </authorList>
    </citation>
    <scope>NUCLEOTIDE SEQUENCE [LARGE SCALE GENOMIC DNA]</scope>
    <source>
        <strain evidence="4 5">LM102</strain>
    </source>
</reference>
<dbReference type="Gene3D" id="3.40.630.10">
    <property type="entry name" value="Zn peptidases"/>
    <property type="match status" value="1"/>
</dbReference>
<evidence type="ECO:0000256" key="2">
    <source>
        <dbReference type="ARBA" id="ARBA00022723"/>
    </source>
</evidence>
<dbReference type="PROSITE" id="PS00758">
    <property type="entry name" value="ARGE_DAPE_CPG2_1"/>
    <property type="match status" value="1"/>
</dbReference>
<evidence type="ECO:0000313" key="4">
    <source>
        <dbReference type="EMBL" id="QBK27231.1"/>
    </source>
</evidence>
<name>A0A4P6UXL4_9BACL</name>
<gene>
    <name evidence="4" type="ORF">DKZ56_14520</name>
</gene>
<dbReference type="GO" id="GO:0016787">
    <property type="term" value="F:hydrolase activity"/>
    <property type="evidence" value="ECO:0007669"/>
    <property type="project" value="UniProtKB-KW"/>
</dbReference>
<dbReference type="GO" id="GO:0046872">
    <property type="term" value="F:metal ion binding"/>
    <property type="evidence" value="ECO:0007669"/>
    <property type="project" value="UniProtKB-KW"/>
</dbReference>
<proteinExistence type="predicted"/>
<comment type="cofactor">
    <cofactor evidence="1">
        <name>Zn(2+)</name>
        <dbReference type="ChEBI" id="CHEBI:29105"/>
    </cofactor>
</comment>
<dbReference type="Pfam" id="PF05343">
    <property type="entry name" value="Peptidase_M42"/>
    <property type="match status" value="1"/>
</dbReference>
<dbReference type="Proteomes" id="UP000291151">
    <property type="component" value="Chromosome"/>
</dbReference>
<keyword evidence="3 4" id="KW-0378">Hydrolase</keyword>
<keyword evidence="2" id="KW-0479">Metal-binding</keyword>
<dbReference type="InterPro" id="IPR001261">
    <property type="entry name" value="ArgE/DapE_CS"/>
</dbReference>